<reference evidence="2" key="1">
    <citation type="submission" date="2021-02" db="EMBL/GenBank/DDBJ databases">
        <authorList>
            <person name="Nowell W R."/>
        </authorList>
    </citation>
    <scope>NUCLEOTIDE SEQUENCE</scope>
</reference>
<feature type="compositionally biased region" description="Basic and acidic residues" evidence="1">
    <location>
        <begin position="48"/>
        <end position="63"/>
    </location>
</feature>
<accession>A0A8S2YQG9</accession>
<feature type="compositionally biased region" description="Polar residues" evidence="1">
    <location>
        <begin position="64"/>
        <end position="76"/>
    </location>
</feature>
<feature type="non-terminal residue" evidence="2">
    <location>
        <position position="1"/>
    </location>
</feature>
<gene>
    <name evidence="2" type="ORF">TMI583_LOCUS50177</name>
</gene>
<evidence type="ECO:0000256" key="1">
    <source>
        <dbReference type="SAM" id="MobiDB-lite"/>
    </source>
</evidence>
<comment type="caution">
    <text evidence="2">The sequence shown here is derived from an EMBL/GenBank/DDBJ whole genome shotgun (WGS) entry which is preliminary data.</text>
</comment>
<feature type="non-terminal residue" evidence="2">
    <location>
        <position position="137"/>
    </location>
</feature>
<dbReference type="Proteomes" id="UP000682733">
    <property type="component" value="Unassembled WGS sequence"/>
</dbReference>
<evidence type="ECO:0000313" key="2">
    <source>
        <dbReference type="EMBL" id="CAF4571280.1"/>
    </source>
</evidence>
<protein>
    <submittedName>
        <fullName evidence="2">Uncharacterized protein</fullName>
    </submittedName>
</protein>
<organism evidence="2 3">
    <name type="scientific">Didymodactylos carnosus</name>
    <dbReference type="NCBI Taxonomy" id="1234261"/>
    <lineage>
        <taxon>Eukaryota</taxon>
        <taxon>Metazoa</taxon>
        <taxon>Spiralia</taxon>
        <taxon>Gnathifera</taxon>
        <taxon>Rotifera</taxon>
        <taxon>Eurotatoria</taxon>
        <taxon>Bdelloidea</taxon>
        <taxon>Philodinida</taxon>
        <taxon>Philodinidae</taxon>
        <taxon>Didymodactylos</taxon>
    </lineage>
</organism>
<evidence type="ECO:0000313" key="3">
    <source>
        <dbReference type="Proteomes" id="UP000682733"/>
    </source>
</evidence>
<proteinExistence type="predicted"/>
<dbReference type="EMBL" id="CAJOBA010117444">
    <property type="protein sequence ID" value="CAF4571280.1"/>
    <property type="molecule type" value="Genomic_DNA"/>
</dbReference>
<name>A0A8S2YQG9_9BILA</name>
<dbReference type="AlphaFoldDB" id="A0A8S2YQG9"/>
<feature type="region of interest" description="Disordered" evidence="1">
    <location>
        <begin position="48"/>
        <end position="79"/>
    </location>
</feature>
<sequence>LQYSLTMTAPTNVANDCTSIVQSPAHQELDKKIKIAIDDSKDEFNKVKQEQVEKKKEKDKITQEIDQNSEENNGSQERLEEHIAEMSRLKNKQNELIDQQSNLNNQIDKQKDITEEKQIIIDQHEQELKKHNEIKNK</sequence>